<protein>
    <recommendedName>
        <fullName evidence="2">tetrahydrofolate synthase</fullName>
        <ecNumber evidence="2">6.3.2.17</ecNumber>
    </recommendedName>
    <alternativeName>
        <fullName evidence="8">Tetrahydrofolylpolyglutamate synthase</fullName>
    </alternativeName>
</protein>
<dbReference type="Gene3D" id="3.90.190.20">
    <property type="entry name" value="Mur ligase, C-terminal domain"/>
    <property type="match status" value="1"/>
</dbReference>
<dbReference type="GO" id="GO:0046872">
    <property type="term" value="F:metal ion binding"/>
    <property type="evidence" value="ECO:0007669"/>
    <property type="project" value="UniProtKB-KW"/>
</dbReference>
<keyword evidence="6 10" id="KW-0067">ATP-binding</keyword>
<keyword evidence="5 10" id="KW-0547">Nucleotide-binding</keyword>
<feature type="domain" description="Mur ligase C-terminal" evidence="11">
    <location>
        <begin position="311"/>
        <end position="437"/>
    </location>
</feature>
<proteinExistence type="inferred from homology"/>
<dbReference type="InterPro" id="IPR004101">
    <property type="entry name" value="Mur_ligase_C"/>
</dbReference>
<dbReference type="GO" id="GO:0005737">
    <property type="term" value="C:cytoplasm"/>
    <property type="evidence" value="ECO:0007669"/>
    <property type="project" value="TreeGrafter"/>
</dbReference>
<dbReference type="GO" id="GO:0005524">
    <property type="term" value="F:ATP binding"/>
    <property type="evidence" value="ECO:0007669"/>
    <property type="project" value="UniProtKB-KW"/>
</dbReference>
<dbReference type="Pfam" id="PF08245">
    <property type="entry name" value="Mur_ligase_M"/>
    <property type="match status" value="1"/>
</dbReference>
<evidence type="ECO:0000256" key="4">
    <source>
        <dbReference type="ARBA" id="ARBA00022723"/>
    </source>
</evidence>
<dbReference type="AlphaFoldDB" id="A0A3F3HBE8"/>
<keyword evidence="4" id="KW-0479">Metal-binding</keyword>
<comment type="similarity">
    <text evidence="1 10">Belongs to the folylpolyglutamate synthase family.</text>
</comment>
<evidence type="ECO:0000256" key="10">
    <source>
        <dbReference type="PIRNR" id="PIRNR001563"/>
    </source>
</evidence>
<dbReference type="InterPro" id="IPR001645">
    <property type="entry name" value="Folylpolyglutamate_synth"/>
</dbReference>
<keyword evidence="7" id="KW-0460">Magnesium</keyword>
<dbReference type="GO" id="GO:0008841">
    <property type="term" value="F:dihydrofolate synthase activity"/>
    <property type="evidence" value="ECO:0007669"/>
    <property type="project" value="TreeGrafter"/>
</dbReference>
<dbReference type="EC" id="6.3.2.17" evidence="2"/>
<keyword evidence="3 10" id="KW-0436">Ligase</keyword>
<feature type="domain" description="Mur ligase central" evidence="12">
    <location>
        <begin position="139"/>
        <end position="282"/>
    </location>
</feature>
<evidence type="ECO:0000256" key="6">
    <source>
        <dbReference type="ARBA" id="ARBA00022840"/>
    </source>
</evidence>
<evidence type="ECO:0000313" key="13">
    <source>
        <dbReference type="EMBL" id="GAP04480.1"/>
    </source>
</evidence>
<dbReference type="InterPro" id="IPR036565">
    <property type="entry name" value="Mur-like_cat_sf"/>
</dbReference>
<gene>
    <name evidence="13" type="ORF">FTRO_0050330</name>
</gene>
<dbReference type="GO" id="GO:0004326">
    <property type="term" value="F:tetrahydrofolylpolyglutamate synthase activity"/>
    <property type="evidence" value="ECO:0007669"/>
    <property type="project" value="UniProtKB-EC"/>
</dbReference>
<reference evidence="13" key="1">
    <citation type="journal article" date="2015" name="BMC Genomics">
        <title>Comparative genomics of Fructobacillus spp. and Leuconostoc spp. reveals niche-specific evolution of Fructobacillus spp.</title>
        <authorList>
            <person name="Endo A."/>
            <person name="Tanizawa Y."/>
            <person name="Tanaka N."/>
            <person name="Maeno S."/>
            <person name="Kumar H."/>
            <person name="Shiwa Y."/>
            <person name="Okada S."/>
            <person name="Yoshikawa H."/>
            <person name="Dicks L."/>
            <person name="Nakagawa J."/>
            <person name="Arita M."/>
        </authorList>
    </citation>
    <scope>NUCLEOTIDE SEQUENCE [LARGE SCALE GENOMIC DNA]</scope>
    <source>
        <strain evidence="13">F214-1</strain>
    </source>
</reference>
<dbReference type="EMBL" id="DF968082">
    <property type="protein sequence ID" value="GAP04480.1"/>
    <property type="molecule type" value="Genomic_DNA"/>
</dbReference>
<name>A0A3F3HBE8_9LACO</name>
<accession>A0A3F3HBE8</accession>
<dbReference type="NCBIfam" id="TIGR01499">
    <property type="entry name" value="folC"/>
    <property type="match status" value="1"/>
</dbReference>
<dbReference type="Proteomes" id="UP000064514">
    <property type="component" value="Unassembled WGS sequence"/>
</dbReference>
<evidence type="ECO:0000256" key="1">
    <source>
        <dbReference type="ARBA" id="ARBA00008276"/>
    </source>
</evidence>
<organism evidence="13">
    <name type="scientific">Fructobacillus tropaeoli</name>
    <dbReference type="NCBI Taxonomy" id="709323"/>
    <lineage>
        <taxon>Bacteria</taxon>
        <taxon>Bacillati</taxon>
        <taxon>Bacillota</taxon>
        <taxon>Bacilli</taxon>
        <taxon>Lactobacillales</taxon>
        <taxon>Lactobacillaceae</taxon>
        <taxon>Fructobacillus</taxon>
    </lineage>
</organism>
<dbReference type="PIRSF" id="PIRSF001563">
    <property type="entry name" value="Folylpolyglu_synth"/>
    <property type="match status" value="1"/>
</dbReference>
<evidence type="ECO:0000259" key="11">
    <source>
        <dbReference type="Pfam" id="PF02875"/>
    </source>
</evidence>
<evidence type="ECO:0000256" key="5">
    <source>
        <dbReference type="ARBA" id="ARBA00022741"/>
    </source>
</evidence>
<evidence type="ECO:0000256" key="3">
    <source>
        <dbReference type="ARBA" id="ARBA00022598"/>
    </source>
</evidence>
<dbReference type="InterPro" id="IPR013221">
    <property type="entry name" value="Mur_ligase_cen"/>
</dbReference>
<evidence type="ECO:0000256" key="8">
    <source>
        <dbReference type="ARBA" id="ARBA00030592"/>
    </source>
</evidence>
<dbReference type="InterPro" id="IPR036615">
    <property type="entry name" value="Mur_ligase_C_dom_sf"/>
</dbReference>
<dbReference type="SUPFAM" id="SSF53623">
    <property type="entry name" value="MurD-like peptide ligases, catalytic domain"/>
    <property type="match status" value="1"/>
</dbReference>
<dbReference type="RefSeq" id="WP_059393894.1">
    <property type="nucleotide sequence ID" value="NZ_DF968082.1"/>
</dbReference>
<evidence type="ECO:0000259" key="12">
    <source>
        <dbReference type="Pfam" id="PF08245"/>
    </source>
</evidence>
<dbReference type="Pfam" id="PF02875">
    <property type="entry name" value="Mur_ligase_C"/>
    <property type="match status" value="1"/>
</dbReference>
<dbReference type="SUPFAM" id="SSF53244">
    <property type="entry name" value="MurD-like peptide ligases, peptide-binding domain"/>
    <property type="match status" value="1"/>
</dbReference>
<evidence type="ECO:0000256" key="2">
    <source>
        <dbReference type="ARBA" id="ARBA00013025"/>
    </source>
</evidence>
<dbReference type="Gene3D" id="3.40.1190.10">
    <property type="entry name" value="Mur-like, catalytic domain"/>
    <property type="match status" value="1"/>
</dbReference>
<dbReference type="STRING" id="709323.GCA_001047135_01032"/>
<dbReference type="PANTHER" id="PTHR11136:SF0">
    <property type="entry name" value="DIHYDROFOLATE SYNTHETASE-RELATED"/>
    <property type="match status" value="1"/>
</dbReference>
<dbReference type="PANTHER" id="PTHR11136">
    <property type="entry name" value="FOLYLPOLYGLUTAMATE SYNTHASE-RELATED"/>
    <property type="match status" value="1"/>
</dbReference>
<evidence type="ECO:0000256" key="7">
    <source>
        <dbReference type="ARBA" id="ARBA00022842"/>
    </source>
</evidence>
<comment type="catalytic activity">
    <reaction evidence="9">
        <text>(6S)-5,6,7,8-tetrahydrofolyl-(gamma-L-Glu)(n) + L-glutamate + ATP = (6S)-5,6,7,8-tetrahydrofolyl-(gamma-L-Glu)(n+1) + ADP + phosphate + H(+)</text>
        <dbReference type="Rhea" id="RHEA:10580"/>
        <dbReference type="Rhea" id="RHEA-COMP:14738"/>
        <dbReference type="Rhea" id="RHEA-COMP:14740"/>
        <dbReference type="ChEBI" id="CHEBI:15378"/>
        <dbReference type="ChEBI" id="CHEBI:29985"/>
        <dbReference type="ChEBI" id="CHEBI:30616"/>
        <dbReference type="ChEBI" id="CHEBI:43474"/>
        <dbReference type="ChEBI" id="CHEBI:141005"/>
        <dbReference type="ChEBI" id="CHEBI:456216"/>
        <dbReference type="EC" id="6.3.2.17"/>
    </reaction>
</comment>
<evidence type="ECO:0000256" key="9">
    <source>
        <dbReference type="ARBA" id="ARBA00047493"/>
    </source>
</evidence>
<sequence length="450" mass="49703">MKKVNKDQTYQQALAILESIPAGMKYKEEIDRVAFLRQIIGWLSFDRFSSKVIRLAGTNGKGSTGKMVTNFLVASGLTVAGFNSPHLFEVREEITWNGDVIAKADFARAFFDLLSVLDDHEVDLLTEISSFEASFLTAMAFYIRQNPDYLVLEAGLGGELDATNAIPRSDYTILTRIGMDHMRILGDNLTAIAQTKVRMVREGETIISYAPQRPEVDQVVAEIAQERGNRVFSAAMVEIDQVAESGTKRTVTVTVGDQEIKDIQLGLQGSYQLGNLQTAIATWQVLSQIDGVSQIPLAALKSGIATAHMPGRFEYLQEEPRPVIVDGAHNVDGINALIETVQGSFANRRKVLIVGFLADKDTLTCVQDLCALENTTFIVTTPDNQDRQLAAEDLYQEFLKFTDAKRVLTMANPAQATQYALAHFDQENDVVLATGSFYLVKEVIKAVHNQ</sequence>